<keyword evidence="3" id="KW-1185">Reference proteome</keyword>
<evidence type="ECO:0000313" key="2">
    <source>
        <dbReference type="EMBL" id="URE10883.1"/>
    </source>
</evidence>
<evidence type="ECO:0000256" key="1">
    <source>
        <dbReference type="SAM" id="MobiDB-lite"/>
    </source>
</evidence>
<feature type="region of interest" description="Disordered" evidence="1">
    <location>
        <begin position="1"/>
        <end position="24"/>
    </location>
</feature>
<evidence type="ECO:0000313" key="3">
    <source>
        <dbReference type="Proteomes" id="UP001055439"/>
    </source>
</evidence>
<dbReference type="Proteomes" id="UP001055439">
    <property type="component" value="Chromosome 6"/>
</dbReference>
<reference evidence="2" key="1">
    <citation type="submission" date="2022-05" db="EMBL/GenBank/DDBJ databases">
        <title>The Musa troglodytarum L. genome provides insights into the mechanism of non-climacteric behaviour and enrichment of carotenoids.</title>
        <authorList>
            <person name="Wang J."/>
        </authorList>
    </citation>
    <scope>NUCLEOTIDE SEQUENCE</scope>
    <source>
        <tissue evidence="2">Leaf</tissue>
    </source>
</reference>
<sequence length="63" mass="7336">MSNSVRFGSDRGKRRQIRPRRSLSPTVARSFHFEGLAKRKARSHGRNWRERCIGSNSEVAFTF</sequence>
<organism evidence="2 3">
    <name type="scientific">Musa troglodytarum</name>
    <name type="common">fe'i banana</name>
    <dbReference type="NCBI Taxonomy" id="320322"/>
    <lineage>
        <taxon>Eukaryota</taxon>
        <taxon>Viridiplantae</taxon>
        <taxon>Streptophyta</taxon>
        <taxon>Embryophyta</taxon>
        <taxon>Tracheophyta</taxon>
        <taxon>Spermatophyta</taxon>
        <taxon>Magnoliopsida</taxon>
        <taxon>Liliopsida</taxon>
        <taxon>Zingiberales</taxon>
        <taxon>Musaceae</taxon>
        <taxon>Musa</taxon>
    </lineage>
</organism>
<proteinExistence type="predicted"/>
<feature type="compositionally biased region" description="Basic residues" evidence="1">
    <location>
        <begin position="12"/>
        <end position="21"/>
    </location>
</feature>
<name>A0A9E7K8Q7_9LILI</name>
<accession>A0A9E7K8Q7</accession>
<dbReference type="EMBL" id="CP097508">
    <property type="protein sequence ID" value="URE10883.1"/>
    <property type="molecule type" value="Genomic_DNA"/>
</dbReference>
<protein>
    <submittedName>
        <fullName evidence="2">Uncharacterized protein</fullName>
    </submittedName>
</protein>
<dbReference type="AlphaFoldDB" id="A0A9E7K8Q7"/>
<gene>
    <name evidence="2" type="ORF">MUK42_34338</name>
</gene>